<feature type="region of interest" description="Disordered" evidence="1">
    <location>
        <begin position="1"/>
        <end position="20"/>
    </location>
</feature>
<dbReference type="GeneID" id="27317092"/>
<dbReference type="EMBL" id="KN847582">
    <property type="protein sequence ID" value="KIV99164.1"/>
    <property type="molecule type" value="Genomic_DNA"/>
</dbReference>
<accession>A0A0D1ZYK7</accession>
<dbReference type="STRING" id="253628.A0A0D1ZYK7"/>
<dbReference type="RefSeq" id="XP_016209034.1">
    <property type="nucleotide sequence ID" value="XM_016363114.1"/>
</dbReference>
<dbReference type="CDD" id="cd02440">
    <property type="entry name" value="AdoMet_MTases"/>
    <property type="match status" value="1"/>
</dbReference>
<evidence type="ECO:0008006" key="4">
    <source>
        <dbReference type="Google" id="ProtNLM"/>
    </source>
</evidence>
<dbReference type="GO" id="GO:0008168">
    <property type="term" value="F:methyltransferase activity"/>
    <property type="evidence" value="ECO:0007669"/>
    <property type="project" value="TreeGrafter"/>
</dbReference>
<evidence type="ECO:0000256" key="1">
    <source>
        <dbReference type="SAM" id="MobiDB-lite"/>
    </source>
</evidence>
<keyword evidence="3" id="KW-1185">Reference proteome</keyword>
<dbReference type="AlphaFoldDB" id="A0A0D1ZYK7"/>
<evidence type="ECO:0000313" key="2">
    <source>
        <dbReference type="EMBL" id="KIV99164.1"/>
    </source>
</evidence>
<organism evidence="2 3">
    <name type="scientific">Verruconis gallopava</name>
    <dbReference type="NCBI Taxonomy" id="253628"/>
    <lineage>
        <taxon>Eukaryota</taxon>
        <taxon>Fungi</taxon>
        <taxon>Dikarya</taxon>
        <taxon>Ascomycota</taxon>
        <taxon>Pezizomycotina</taxon>
        <taxon>Dothideomycetes</taxon>
        <taxon>Pleosporomycetidae</taxon>
        <taxon>Venturiales</taxon>
        <taxon>Sympoventuriaceae</taxon>
        <taxon>Verruconis</taxon>
    </lineage>
</organism>
<dbReference type="Pfam" id="PF13489">
    <property type="entry name" value="Methyltransf_23"/>
    <property type="match status" value="1"/>
</dbReference>
<proteinExistence type="predicted"/>
<evidence type="ECO:0000313" key="3">
    <source>
        <dbReference type="Proteomes" id="UP000053259"/>
    </source>
</evidence>
<reference evidence="2 3" key="1">
    <citation type="submission" date="2015-01" db="EMBL/GenBank/DDBJ databases">
        <title>The Genome Sequence of Ochroconis gallopava CBS43764.</title>
        <authorList>
            <consortium name="The Broad Institute Genomics Platform"/>
            <person name="Cuomo C."/>
            <person name="de Hoog S."/>
            <person name="Gorbushina A."/>
            <person name="Stielow B."/>
            <person name="Teixiera M."/>
            <person name="Abouelleil A."/>
            <person name="Chapman S.B."/>
            <person name="Priest M."/>
            <person name="Young S.K."/>
            <person name="Wortman J."/>
            <person name="Nusbaum C."/>
            <person name="Birren B."/>
        </authorList>
    </citation>
    <scope>NUCLEOTIDE SEQUENCE [LARGE SCALE GENOMIC DNA]</scope>
    <source>
        <strain evidence="2 3">CBS 43764</strain>
    </source>
</reference>
<dbReference type="InParanoid" id="A0A0D1ZYK7"/>
<dbReference type="Proteomes" id="UP000053259">
    <property type="component" value="Unassembled WGS sequence"/>
</dbReference>
<dbReference type="PANTHER" id="PTHR43591">
    <property type="entry name" value="METHYLTRANSFERASE"/>
    <property type="match status" value="1"/>
</dbReference>
<dbReference type="SUPFAM" id="SSF53335">
    <property type="entry name" value="S-adenosyl-L-methionine-dependent methyltransferases"/>
    <property type="match status" value="1"/>
</dbReference>
<sequence length="345" mass="38979">MANQIAHQLDGNAASGPSNNQQDAIEVDIETNREDSDSTFGDGQSETTSLSSSILAHTYENGRRYHAYKDGKYLSPNDEQESDRLDILHHIYLMQLNGELHLAPLGEDFSGRVLELGSGTGIWAIDMGDKYPSATIQAIDLSPTQADWVPPNVFFEIDDMEETWTFSRPFDYIHGKFLAGSIRDWPKLMAQSFDNLKEGGWVEFQDYDYAPRLPNGQVDESENWVTKWHKIMMGTCEGKTGASASPGPLLKKLVTEAGFEDVKEFVYQIPVGTWPKDPKLKEIGRYYKASLDDGLDGISLRILTHFLGYTLEEASVLNAHFRTAMKEINFYHLFYVVYGRKPRTK</sequence>
<dbReference type="PANTHER" id="PTHR43591:SF10">
    <property type="entry name" value="ABC TRANSMEMBRANE TYPE-1 DOMAIN-CONTAINING PROTEIN-RELATED"/>
    <property type="match status" value="1"/>
</dbReference>
<protein>
    <recommendedName>
        <fullName evidence="4">Methyltransferase domain-containing protein</fullName>
    </recommendedName>
</protein>
<dbReference type="HOGENOM" id="CLU_010595_1_2_1"/>
<name>A0A0D1ZYK7_9PEZI</name>
<dbReference type="VEuPathDB" id="FungiDB:PV09_09119"/>
<dbReference type="InterPro" id="IPR029063">
    <property type="entry name" value="SAM-dependent_MTases_sf"/>
</dbReference>
<dbReference type="OrthoDB" id="2013972at2759"/>
<gene>
    <name evidence="2" type="ORF">PV09_09119</name>
</gene>
<dbReference type="Gene3D" id="3.40.50.150">
    <property type="entry name" value="Vaccinia Virus protein VP39"/>
    <property type="match status" value="1"/>
</dbReference>